<dbReference type="PANTHER" id="PTHR43319:SF3">
    <property type="entry name" value="BETA-LACTAMASE-RELATED DOMAIN-CONTAINING PROTEIN"/>
    <property type="match status" value="1"/>
</dbReference>
<comment type="caution">
    <text evidence="4">The sequence shown here is derived from an EMBL/GenBank/DDBJ whole genome shotgun (WGS) entry which is preliminary data.</text>
</comment>
<dbReference type="InterPro" id="IPR013328">
    <property type="entry name" value="6PGD_dom2"/>
</dbReference>
<dbReference type="Gene3D" id="3.40.710.10">
    <property type="entry name" value="DD-peptidase/beta-lactamase superfamily"/>
    <property type="match status" value="1"/>
</dbReference>
<comment type="pathway">
    <text evidence="1">Lipid metabolism; butanoate metabolism.</text>
</comment>
<accession>A0A918P181</accession>
<dbReference type="SUPFAM" id="SSF51735">
    <property type="entry name" value="NAD(P)-binding Rossmann-fold domains"/>
    <property type="match status" value="1"/>
</dbReference>
<evidence type="ECO:0000313" key="4">
    <source>
        <dbReference type="EMBL" id="GGY12898.1"/>
    </source>
</evidence>
<dbReference type="SUPFAM" id="SSF56601">
    <property type="entry name" value="beta-lactamase/transpeptidase-like"/>
    <property type="match status" value="1"/>
</dbReference>
<dbReference type="InterPro" id="IPR036291">
    <property type="entry name" value="NAD(P)-bd_dom_sf"/>
</dbReference>
<dbReference type="AlphaFoldDB" id="A0A918P181"/>
<dbReference type="GO" id="GO:0006631">
    <property type="term" value="P:fatty acid metabolic process"/>
    <property type="evidence" value="ECO:0007669"/>
    <property type="project" value="InterPro"/>
</dbReference>
<sequence>MTTLHGTSEPRFAGLRETLRQNLVSGEEIGASLVVDIDGERVVDLWGGHRDVARTAAWEEDTLTNVWSITKTVTSLAALTLVDRGELDVYAPVARYWPEFAAGGKRDVEVRHLLSHTSGVSGLEQPATVEDLYDTTGAAARMAAQTPWWKPGTASGYHVMNYGHLIGELVHRITGRSLRQFVAEEVARPLGADFQTGAAEADWTRVADIVPPPPPPSDPAALTTASPAYKTLTGPAVAAATANTPAWRAADIGAANGHGNARSVARVLSALARGGQVDGIRLLSEKTIDLIFDVQADGVDLVNGLPSRWGIGFALPRKDTLSWIPEGRIAFWGGWGGSMIIVDLDRRMTILRLYDLSADVRAAALDYIAAELPGVVASRLGATEGRVVGVDTLEAALDDAWLVIEAVPERLDLKRNLFADLDRIAPPDTILASNSSSYASRLFIDRVEHKERVLNMHFYMPPAQNAVDLMSDGATDPAIIERLKNELPRYGVHPFEARRESTGFIFNRVWAAIKREALQVVAEGVTTPEEFDAMFQVNTGAKLGVFRMMDQVGLDVVLDIENHYAAENPHLPEGPRRLLHEYVDTGRLGVKTGRGFYDDYTTAANDA</sequence>
<evidence type="ECO:0000259" key="3">
    <source>
        <dbReference type="Pfam" id="PF00725"/>
    </source>
</evidence>
<proteinExistence type="predicted"/>
<organism evidence="4 5">
    <name type="scientific">Streptomyces minutiscleroticus</name>
    <dbReference type="NCBI Taxonomy" id="68238"/>
    <lineage>
        <taxon>Bacteria</taxon>
        <taxon>Bacillati</taxon>
        <taxon>Actinomycetota</taxon>
        <taxon>Actinomycetes</taxon>
        <taxon>Kitasatosporales</taxon>
        <taxon>Streptomycetaceae</taxon>
        <taxon>Streptomyces</taxon>
    </lineage>
</organism>
<keyword evidence="5" id="KW-1185">Reference proteome</keyword>
<dbReference type="Proteomes" id="UP000619244">
    <property type="component" value="Unassembled WGS sequence"/>
</dbReference>
<dbReference type="GO" id="GO:0070403">
    <property type="term" value="F:NAD+ binding"/>
    <property type="evidence" value="ECO:0007669"/>
    <property type="project" value="InterPro"/>
</dbReference>
<dbReference type="RefSeq" id="WP_190194902.1">
    <property type="nucleotide sequence ID" value="NZ_BMVU01000087.1"/>
</dbReference>
<protein>
    <recommendedName>
        <fullName evidence="6">Beta-lactamase</fullName>
    </recommendedName>
</protein>
<dbReference type="SUPFAM" id="SSF48179">
    <property type="entry name" value="6-phosphogluconate dehydrogenase C-terminal domain-like"/>
    <property type="match status" value="1"/>
</dbReference>
<evidence type="ECO:0000313" key="5">
    <source>
        <dbReference type="Proteomes" id="UP000619244"/>
    </source>
</evidence>
<feature type="domain" description="3-hydroxyacyl-CoA dehydrogenase C-terminal" evidence="3">
    <location>
        <begin position="503"/>
        <end position="598"/>
    </location>
</feature>
<dbReference type="InterPro" id="IPR052907">
    <property type="entry name" value="Beta-lactamase/esterase"/>
</dbReference>
<dbReference type="InterPro" id="IPR001466">
    <property type="entry name" value="Beta-lactam-related"/>
</dbReference>
<dbReference type="EMBL" id="BMVU01000087">
    <property type="protein sequence ID" value="GGY12898.1"/>
    <property type="molecule type" value="Genomic_DNA"/>
</dbReference>
<feature type="domain" description="Beta-lactamase-related" evidence="2">
    <location>
        <begin position="17"/>
        <end position="358"/>
    </location>
</feature>
<evidence type="ECO:0008006" key="6">
    <source>
        <dbReference type="Google" id="ProtNLM"/>
    </source>
</evidence>
<dbReference type="GO" id="GO:0016616">
    <property type="term" value="F:oxidoreductase activity, acting on the CH-OH group of donors, NAD or NADP as acceptor"/>
    <property type="evidence" value="ECO:0007669"/>
    <property type="project" value="InterPro"/>
</dbReference>
<dbReference type="Pfam" id="PF00144">
    <property type="entry name" value="Beta-lactamase"/>
    <property type="match status" value="1"/>
</dbReference>
<dbReference type="InterPro" id="IPR008927">
    <property type="entry name" value="6-PGluconate_DH-like_C_sf"/>
</dbReference>
<evidence type="ECO:0000259" key="2">
    <source>
        <dbReference type="Pfam" id="PF00144"/>
    </source>
</evidence>
<dbReference type="Pfam" id="PF00725">
    <property type="entry name" value="3HCDH"/>
    <property type="match status" value="1"/>
</dbReference>
<name>A0A918P181_9ACTN</name>
<dbReference type="InterPro" id="IPR012338">
    <property type="entry name" value="Beta-lactam/transpept-like"/>
</dbReference>
<reference evidence="4" key="1">
    <citation type="journal article" date="2014" name="Int. J. Syst. Evol. Microbiol.">
        <title>Complete genome sequence of Corynebacterium casei LMG S-19264T (=DSM 44701T), isolated from a smear-ripened cheese.</title>
        <authorList>
            <consortium name="US DOE Joint Genome Institute (JGI-PGF)"/>
            <person name="Walter F."/>
            <person name="Albersmeier A."/>
            <person name="Kalinowski J."/>
            <person name="Ruckert C."/>
        </authorList>
    </citation>
    <scope>NUCLEOTIDE SEQUENCE</scope>
    <source>
        <strain evidence="4">JCM 4790</strain>
    </source>
</reference>
<dbReference type="PANTHER" id="PTHR43319">
    <property type="entry name" value="BETA-LACTAMASE-RELATED"/>
    <property type="match status" value="1"/>
</dbReference>
<evidence type="ECO:0000256" key="1">
    <source>
        <dbReference type="ARBA" id="ARBA00005086"/>
    </source>
</evidence>
<gene>
    <name evidence="4" type="ORF">GCM10010358_76560</name>
</gene>
<dbReference type="InterPro" id="IPR006108">
    <property type="entry name" value="3HC_DH_C"/>
</dbReference>
<reference evidence="4" key="2">
    <citation type="submission" date="2020-09" db="EMBL/GenBank/DDBJ databases">
        <authorList>
            <person name="Sun Q."/>
            <person name="Ohkuma M."/>
        </authorList>
    </citation>
    <scope>NUCLEOTIDE SEQUENCE</scope>
    <source>
        <strain evidence="4">JCM 4790</strain>
    </source>
</reference>
<dbReference type="Gene3D" id="1.10.1040.10">
    <property type="entry name" value="N-(1-d-carboxylethyl)-l-norvaline Dehydrogenase, domain 2"/>
    <property type="match status" value="1"/>
</dbReference>